<dbReference type="Proteomes" id="UP000218418">
    <property type="component" value="Chromosome"/>
</dbReference>
<keyword evidence="1" id="KW-1133">Transmembrane helix</keyword>
<evidence type="ECO:0000256" key="1">
    <source>
        <dbReference type="SAM" id="Phobius"/>
    </source>
</evidence>
<proteinExistence type="predicted"/>
<dbReference type="Pfam" id="PF04306">
    <property type="entry name" value="DUF456"/>
    <property type="match status" value="1"/>
</dbReference>
<feature type="transmembrane region" description="Helical" evidence="1">
    <location>
        <begin position="46"/>
        <end position="72"/>
    </location>
</feature>
<feature type="transmembrane region" description="Helical" evidence="1">
    <location>
        <begin position="138"/>
        <end position="164"/>
    </location>
</feature>
<dbReference type="EMBL" id="AP018227">
    <property type="protein sequence ID" value="BAY83602.1"/>
    <property type="molecule type" value="Genomic_DNA"/>
</dbReference>
<dbReference type="OrthoDB" id="428631at2"/>
<dbReference type="AlphaFoldDB" id="A0A1Z4LQR2"/>
<reference evidence="2 3" key="1">
    <citation type="submission" date="2017-06" db="EMBL/GenBank/DDBJ databases">
        <title>Genome sequencing of cyanobaciteial culture collection at National Institute for Environmental Studies (NIES).</title>
        <authorList>
            <person name="Hirose Y."/>
            <person name="Shimura Y."/>
            <person name="Fujisawa T."/>
            <person name="Nakamura Y."/>
            <person name="Kawachi M."/>
        </authorList>
    </citation>
    <scope>NUCLEOTIDE SEQUENCE [LARGE SCALE GENOMIC DNA]</scope>
    <source>
        <strain evidence="2 3">NIES-267</strain>
    </source>
</reference>
<gene>
    <name evidence="2" type="ORF">NIES267_30910</name>
</gene>
<feature type="transmembrane region" description="Helical" evidence="1">
    <location>
        <begin position="7"/>
        <end position="40"/>
    </location>
</feature>
<evidence type="ECO:0000313" key="2">
    <source>
        <dbReference type="EMBL" id="BAY83602.1"/>
    </source>
</evidence>
<sequence>MQIIYGLIIVLMLAGVIGAVVPGVPGTSLVLIGIIIWGFVKGTFAAISVPLIVTVVILLLSMGIDFLAAYWGAKKAGASKWGQIGSMIGLAVAFFGLLPPFLVVGGPVIGIFIGPLLGAIIGEFIYRKDLVVAVKAGLGIVVGSLIGNIIQGFLALAAVTVFVLTTWSQVFGA</sequence>
<accession>A0A1Z4LQR2</accession>
<organism evidence="2 3">
    <name type="scientific">Calothrix parasitica NIES-267</name>
    <dbReference type="NCBI Taxonomy" id="1973488"/>
    <lineage>
        <taxon>Bacteria</taxon>
        <taxon>Bacillati</taxon>
        <taxon>Cyanobacteriota</taxon>
        <taxon>Cyanophyceae</taxon>
        <taxon>Nostocales</taxon>
        <taxon>Calotrichaceae</taxon>
        <taxon>Calothrix</taxon>
    </lineage>
</organism>
<keyword evidence="1" id="KW-0812">Transmembrane</keyword>
<feature type="transmembrane region" description="Helical" evidence="1">
    <location>
        <begin position="84"/>
        <end position="102"/>
    </location>
</feature>
<dbReference type="PANTHER" id="PTHR39165:SF1">
    <property type="entry name" value="DUF456 DOMAIN-CONTAINING PROTEIN"/>
    <property type="match status" value="1"/>
</dbReference>
<name>A0A1Z4LQR2_9CYAN</name>
<dbReference type="PANTHER" id="PTHR39165">
    <property type="entry name" value="IG HYPOTHETICAL 17883"/>
    <property type="match status" value="1"/>
</dbReference>
<evidence type="ECO:0000313" key="3">
    <source>
        <dbReference type="Proteomes" id="UP000218418"/>
    </source>
</evidence>
<keyword evidence="3" id="KW-1185">Reference proteome</keyword>
<keyword evidence="1" id="KW-0472">Membrane</keyword>
<evidence type="ECO:0008006" key="4">
    <source>
        <dbReference type="Google" id="ProtNLM"/>
    </source>
</evidence>
<dbReference type="InterPro" id="IPR007403">
    <property type="entry name" value="DUF456"/>
</dbReference>
<feature type="transmembrane region" description="Helical" evidence="1">
    <location>
        <begin position="108"/>
        <end position="126"/>
    </location>
</feature>
<protein>
    <recommendedName>
        <fullName evidence="4">DUF456 domain-containing protein</fullName>
    </recommendedName>
</protein>